<sequence>MAKAKEALERKRRKAEKARARDAERALKEAEKKEKEREKRARKKERRKAAMATDDASITDEAVFAPATAETPKESKNEQKPTVVPEAPQNPSQIAKQTKAKSIPPPLRRRMQPWMWVILTCLLTYALFLIGNYV</sequence>
<feature type="region of interest" description="Disordered" evidence="1">
    <location>
        <begin position="1"/>
        <end position="105"/>
    </location>
</feature>
<proteinExistence type="predicted"/>
<protein>
    <submittedName>
        <fullName evidence="3">Uncharacterized protein</fullName>
    </submittedName>
</protein>
<evidence type="ECO:0000256" key="2">
    <source>
        <dbReference type="SAM" id="Phobius"/>
    </source>
</evidence>
<evidence type="ECO:0000313" key="3">
    <source>
        <dbReference type="EMBL" id="GMI63753.1"/>
    </source>
</evidence>
<evidence type="ECO:0000256" key="1">
    <source>
        <dbReference type="SAM" id="MobiDB-lite"/>
    </source>
</evidence>
<dbReference type="OrthoDB" id="848051at2759"/>
<organism evidence="3 4">
    <name type="scientific">Hibiscus trionum</name>
    <name type="common">Flower of an hour</name>
    <dbReference type="NCBI Taxonomy" id="183268"/>
    <lineage>
        <taxon>Eukaryota</taxon>
        <taxon>Viridiplantae</taxon>
        <taxon>Streptophyta</taxon>
        <taxon>Embryophyta</taxon>
        <taxon>Tracheophyta</taxon>
        <taxon>Spermatophyta</taxon>
        <taxon>Magnoliopsida</taxon>
        <taxon>eudicotyledons</taxon>
        <taxon>Gunneridae</taxon>
        <taxon>Pentapetalae</taxon>
        <taxon>rosids</taxon>
        <taxon>malvids</taxon>
        <taxon>Malvales</taxon>
        <taxon>Malvaceae</taxon>
        <taxon>Malvoideae</taxon>
        <taxon>Hibiscus</taxon>
    </lineage>
</organism>
<dbReference type="PANTHER" id="PTHR48454">
    <property type="entry name" value="PUTATIVE RNA-BINDING DOMAIN-CONTAINING PROTEIN-RELATED"/>
    <property type="match status" value="1"/>
</dbReference>
<keyword evidence="4" id="KW-1185">Reference proteome</keyword>
<keyword evidence="2" id="KW-1133">Transmembrane helix</keyword>
<keyword evidence="2" id="KW-0812">Transmembrane</keyword>
<dbReference type="AlphaFoldDB" id="A0A9W7LG47"/>
<name>A0A9W7LG47_HIBTR</name>
<gene>
    <name evidence="3" type="ORF">HRI_000044600</name>
</gene>
<feature type="compositionally biased region" description="Basic residues" evidence="1">
    <location>
        <begin position="40"/>
        <end position="49"/>
    </location>
</feature>
<keyword evidence="2" id="KW-0472">Membrane</keyword>
<dbReference type="Proteomes" id="UP001165190">
    <property type="component" value="Unassembled WGS sequence"/>
</dbReference>
<comment type="caution">
    <text evidence="3">The sequence shown here is derived from an EMBL/GenBank/DDBJ whole genome shotgun (WGS) entry which is preliminary data.</text>
</comment>
<accession>A0A9W7LG47</accession>
<feature type="compositionally biased region" description="Basic and acidic residues" evidence="1">
    <location>
        <begin position="17"/>
        <end position="39"/>
    </location>
</feature>
<reference evidence="3" key="1">
    <citation type="submission" date="2023-05" db="EMBL/GenBank/DDBJ databases">
        <title>Genome and transcriptome analyses reveal genes involved in the formation of fine ridges on petal epidermal cells in Hibiscus trionum.</title>
        <authorList>
            <person name="Koshimizu S."/>
            <person name="Masuda S."/>
            <person name="Ishii T."/>
            <person name="Shirasu K."/>
            <person name="Hoshino A."/>
            <person name="Arita M."/>
        </authorList>
    </citation>
    <scope>NUCLEOTIDE SEQUENCE</scope>
    <source>
        <strain evidence="3">Hamamatsu line</strain>
    </source>
</reference>
<dbReference type="PANTHER" id="PTHR48454:SF2">
    <property type="entry name" value="PUTATIVE RNA-BINDING DOMAIN-CONTAINING PROTEIN-RELATED"/>
    <property type="match status" value="1"/>
</dbReference>
<dbReference type="EMBL" id="BSYR01000002">
    <property type="protein sequence ID" value="GMI63753.1"/>
    <property type="molecule type" value="Genomic_DNA"/>
</dbReference>
<evidence type="ECO:0000313" key="4">
    <source>
        <dbReference type="Proteomes" id="UP001165190"/>
    </source>
</evidence>
<feature type="transmembrane region" description="Helical" evidence="2">
    <location>
        <begin position="114"/>
        <end position="133"/>
    </location>
</feature>